<protein>
    <recommendedName>
        <fullName evidence="5">Purine nucleoside phosphorylase</fullName>
    </recommendedName>
</protein>
<accession>A0A1N7RL41</accession>
<evidence type="ECO:0000256" key="1">
    <source>
        <dbReference type="SAM" id="MobiDB-lite"/>
    </source>
</evidence>
<keyword evidence="2" id="KW-0732">Signal</keyword>
<dbReference type="OrthoDB" id="9035454at2"/>
<reference evidence="3 4" key="1">
    <citation type="submission" date="2016-12" db="EMBL/GenBank/DDBJ databases">
        <authorList>
            <person name="Song W.-J."/>
            <person name="Kurnit D.M."/>
        </authorList>
    </citation>
    <scope>NUCLEOTIDE SEQUENCE [LARGE SCALE GENOMIC DNA]</scope>
    <source>
        <strain evidence="3 4">STM7296</strain>
    </source>
</reference>
<dbReference type="InterPro" id="IPR025421">
    <property type="entry name" value="DUF4148"/>
</dbReference>
<feature type="compositionally biased region" description="Polar residues" evidence="1">
    <location>
        <begin position="82"/>
        <end position="99"/>
    </location>
</feature>
<organism evidence="3 4">
    <name type="scientific">Paraburkholderia ribeironis</name>
    <dbReference type="NCBI Taxonomy" id="1247936"/>
    <lineage>
        <taxon>Bacteria</taxon>
        <taxon>Pseudomonadati</taxon>
        <taxon>Pseudomonadota</taxon>
        <taxon>Betaproteobacteria</taxon>
        <taxon>Burkholderiales</taxon>
        <taxon>Burkholderiaceae</taxon>
        <taxon>Paraburkholderia</taxon>
    </lineage>
</organism>
<dbReference type="RefSeq" id="WP_094777978.1">
    <property type="nucleotide sequence ID" value="NZ_CYGX02000005.1"/>
</dbReference>
<dbReference type="Proteomes" id="UP000187012">
    <property type="component" value="Unassembled WGS sequence"/>
</dbReference>
<dbReference type="EMBL" id="CYGX02000005">
    <property type="protein sequence ID" value="SIT35812.1"/>
    <property type="molecule type" value="Genomic_DNA"/>
</dbReference>
<dbReference type="Pfam" id="PF13663">
    <property type="entry name" value="DUF4148"/>
    <property type="match status" value="1"/>
</dbReference>
<evidence type="ECO:0000313" key="4">
    <source>
        <dbReference type="Proteomes" id="UP000187012"/>
    </source>
</evidence>
<keyword evidence="4" id="KW-1185">Reference proteome</keyword>
<proteinExistence type="predicted"/>
<feature type="chain" id="PRO_5012794773" description="Purine nucleoside phosphorylase" evidence="2">
    <location>
        <begin position="22"/>
        <end position="111"/>
    </location>
</feature>
<dbReference type="AlphaFoldDB" id="A0A1N7RL41"/>
<sequence length="111" mass="11424">MKLVQSLIVAALVSVPVVSFAQSQTALSRADVRAELVQLQRAGYNPSSDNTQYPQNIQAAEARIHADNGSAAAAYGGVAKHSSASGSRSPMNHASTSGTEVIGLGSIYAHS</sequence>
<gene>
    <name evidence="3" type="ORF">BN2475_50239</name>
</gene>
<feature type="signal peptide" evidence="2">
    <location>
        <begin position="1"/>
        <end position="21"/>
    </location>
</feature>
<feature type="region of interest" description="Disordered" evidence="1">
    <location>
        <begin position="77"/>
        <end position="104"/>
    </location>
</feature>
<evidence type="ECO:0000256" key="2">
    <source>
        <dbReference type="SAM" id="SignalP"/>
    </source>
</evidence>
<evidence type="ECO:0000313" key="3">
    <source>
        <dbReference type="EMBL" id="SIT35812.1"/>
    </source>
</evidence>
<evidence type="ECO:0008006" key="5">
    <source>
        <dbReference type="Google" id="ProtNLM"/>
    </source>
</evidence>
<name>A0A1N7RL41_9BURK</name>